<evidence type="ECO:0000313" key="1">
    <source>
        <dbReference type="EMBL" id="CCQ43129.1"/>
    </source>
</evidence>
<name>L8E7L9_HUMAN</name>
<reference evidence="1" key="1">
    <citation type="journal article" date="2013" name="PLoS ONE">
        <title>Direct detection of alternative open reading frames translation products in human significantly expands the proteome.</title>
        <authorList>
            <person name="Vanderperre B."/>
            <person name="Lucier J.-F."/>
            <person name="Motard J."/>
            <person name="Tremblay G."/>
            <person name="Vanderperre S."/>
            <person name="Wisztorski M."/>
            <person name="Salzet M."/>
            <person name="Boisvert F.-M."/>
            <person name="Roucou X."/>
        </authorList>
    </citation>
    <scope>NUCLEOTIDE SEQUENCE</scope>
</reference>
<dbReference type="ChiTaRS" id="BIRC3">
    <property type="organism name" value="human"/>
</dbReference>
<dbReference type="EMBL" id="HF583632">
    <property type="protein sequence ID" value="CCQ43129.1"/>
    <property type="molecule type" value="Genomic_DNA"/>
</dbReference>
<organism evidence="1">
    <name type="scientific">Homo sapiens</name>
    <name type="common">Human</name>
    <dbReference type="NCBI Taxonomy" id="9606"/>
    <lineage>
        <taxon>Eukaryota</taxon>
        <taxon>Metazoa</taxon>
        <taxon>Chordata</taxon>
        <taxon>Craniata</taxon>
        <taxon>Vertebrata</taxon>
        <taxon>Euteleostomi</taxon>
        <taxon>Mammalia</taxon>
        <taxon>Eutheria</taxon>
        <taxon>Euarchontoglires</taxon>
        <taxon>Primates</taxon>
        <taxon>Haplorrhini</taxon>
        <taxon>Catarrhini</taxon>
        <taxon>Hominidae</taxon>
        <taxon>Homo</taxon>
    </lineage>
</organism>
<dbReference type="AlphaFoldDB" id="L8E7L9"/>
<protein>
    <submittedName>
        <fullName evidence="1">Alternative protein BIRC3</fullName>
    </submittedName>
</protein>
<gene>
    <name evidence="1" type="primary">BIRC3</name>
</gene>
<accession>L8E7L9</accession>
<dbReference type="OrthoDB" id="4034597at2759"/>
<proteinExistence type="predicted"/>
<sequence length="70" mass="8340">MYLNHMNIYFLETKRMIGFCSYERKRGSTTNTIFNQNFSIIEIVSEVKLKIFELTFKNFKYFGIVLIPGT</sequence>